<name>A0A0F4GWP4_9PEZI</name>
<proteinExistence type="predicted"/>
<dbReference type="AlphaFoldDB" id="A0A0F4GWP4"/>
<dbReference type="Proteomes" id="UP000033647">
    <property type="component" value="Unassembled WGS sequence"/>
</dbReference>
<gene>
    <name evidence="2" type="ORF">TI39_contig283g00002</name>
</gene>
<feature type="region of interest" description="Disordered" evidence="1">
    <location>
        <begin position="197"/>
        <end position="233"/>
    </location>
</feature>
<feature type="region of interest" description="Disordered" evidence="1">
    <location>
        <begin position="1"/>
        <end position="25"/>
    </location>
</feature>
<evidence type="ECO:0000256" key="1">
    <source>
        <dbReference type="SAM" id="MobiDB-lite"/>
    </source>
</evidence>
<dbReference type="EMBL" id="LAFY01000275">
    <property type="protein sequence ID" value="KJY01669.1"/>
    <property type="molecule type" value="Genomic_DNA"/>
</dbReference>
<comment type="caution">
    <text evidence="2">The sequence shown here is derived from an EMBL/GenBank/DDBJ whole genome shotgun (WGS) entry which is preliminary data.</text>
</comment>
<evidence type="ECO:0000313" key="3">
    <source>
        <dbReference type="Proteomes" id="UP000033647"/>
    </source>
</evidence>
<sequence>MVDALESMVQRTRPNSHDHDHNHNLSPTNLYNFVATHSQHAYTTLNFSLPPRPLSSPIKTITILISLLPSTKMQPDYPPNWPLPPTRSIPLKPSLIPRGSHHCREDDMSMLCYLKHVLHMSDDELVHEWLRRRESGMRRARMAALCECASDHNFVDWEVTKRPPAAVKQSLVRRWAAIALEVLEHGVPDDLDYVYDSFSDSSSEEEEESDTATATSSIPNDKSNPLPTRSMSPLTRIERHEGDALKWFWAQDVSDDKKLEGLIGRDVAEYWVGEDSDMEEEEEEEDDNEDYEYDVVNQRVTAAAHARGLYLAGEVGSGDMAGDSAYNSAIED</sequence>
<evidence type="ECO:0000313" key="2">
    <source>
        <dbReference type="EMBL" id="KJY01669.1"/>
    </source>
</evidence>
<feature type="compositionally biased region" description="Polar residues" evidence="1">
    <location>
        <begin position="218"/>
        <end position="233"/>
    </location>
</feature>
<reference evidence="2 3" key="1">
    <citation type="submission" date="2015-03" db="EMBL/GenBank/DDBJ databases">
        <title>RNA-seq based gene annotation and comparative genomics of four Zymoseptoria species reveal species-specific pathogenicity related genes and transposable element activity.</title>
        <authorList>
            <person name="Grandaubert J."/>
            <person name="Bhattacharyya A."/>
            <person name="Stukenbrock E.H."/>
        </authorList>
    </citation>
    <scope>NUCLEOTIDE SEQUENCE [LARGE SCALE GENOMIC DNA]</scope>
    <source>
        <strain evidence="2 3">Zb18110</strain>
    </source>
</reference>
<organism evidence="2 3">
    <name type="scientific">Zymoseptoria brevis</name>
    <dbReference type="NCBI Taxonomy" id="1047168"/>
    <lineage>
        <taxon>Eukaryota</taxon>
        <taxon>Fungi</taxon>
        <taxon>Dikarya</taxon>
        <taxon>Ascomycota</taxon>
        <taxon>Pezizomycotina</taxon>
        <taxon>Dothideomycetes</taxon>
        <taxon>Dothideomycetidae</taxon>
        <taxon>Mycosphaerellales</taxon>
        <taxon>Mycosphaerellaceae</taxon>
        <taxon>Zymoseptoria</taxon>
    </lineage>
</organism>
<protein>
    <submittedName>
        <fullName evidence="2">Uncharacterized protein</fullName>
    </submittedName>
</protein>
<keyword evidence="3" id="KW-1185">Reference proteome</keyword>
<accession>A0A0F4GWP4</accession>